<dbReference type="Proteomes" id="UP001445335">
    <property type="component" value="Unassembled WGS sequence"/>
</dbReference>
<protein>
    <submittedName>
        <fullName evidence="2">Uncharacterized protein</fullName>
    </submittedName>
</protein>
<accession>A0AAW1S157</accession>
<sequence>MLLARLYRGAPLGRMGGNSRRADALATATLPNGATHCGAYRADVREGPGIYLLPAGGGYIGGFSGSRRSGQGRVLGRGRRLPGG</sequence>
<comment type="caution">
    <text evidence="2">The sequence shown here is derived from an EMBL/GenBank/DDBJ whole genome shotgun (WGS) entry which is preliminary data.</text>
</comment>
<dbReference type="AlphaFoldDB" id="A0AAW1S157"/>
<evidence type="ECO:0000313" key="3">
    <source>
        <dbReference type="Proteomes" id="UP001445335"/>
    </source>
</evidence>
<proteinExistence type="predicted"/>
<feature type="compositionally biased region" description="Low complexity" evidence="1">
    <location>
        <begin position="65"/>
        <end position="74"/>
    </location>
</feature>
<feature type="region of interest" description="Disordered" evidence="1">
    <location>
        <begin position="64"/>
        <end position="84"/>
    </location>
</feature>
<dbReference type="EMBL" id="JALJOU010000015">
    <property type="protein sequence ID" value="KAK9839694.1"/>
    <property type="molecule type" value="Genomic_DNA"/>
</dbReference>
<reference evidence="2 3" key="1">
    <citation type="journal article" date="2024" name="Nat. Commun.">
        <title>Phylogenomics reveals the evolutionary origins of lichenization in chlorophyte algae.</title>
        <authorList>
            <person name="Puginier C."/>
            <person name="Libourel C."/>
            <person name="Otte J."/>
            <person name="Skaloud P."/>
            <person name="Haon M."/>
            <person name="Grisel S."/>
            <person name="Petersen M."/>
            <person name="Berrin J.G."/>
            <person name="Delaux P.M."/>
            <person name="Dal Grande F."/>
            <person name="Keller J."/>
        </authorList>
    </citation>
    <scope>NUCLEOTIDE SEQUENCE [LARGE SCALE GENOMIC DNA]</scope>
    <source>
        <strain evidence="2 3">SAG 245.80</strain>
    </source>
</reference>
<organism evidence="2 3">
    <name type="scientific">Elliptochloris bilobata</name>
    <dbReference type="NCBI Taxonomy" id="381761"/>
    <lineage>
        <taxon>Eukaryota</taxon>
        <taxon>Viridiplantae</taxon>
        <taxon>Chlorophyta</taxon>
        <taxon>core chlorophytes</taxon>
        <taxon>Trebouxiophyceae</taxon>
        <taxon>Trebouxiophyceae incertae sedis</taxon>
        <taxon>Elliptochloris clade</taxon>
        <taxon>Elliptochloris</taxon>
    </lineage>
</organism>
<gene>
    <name evidence="2" type="ORF">WJX81_006703</name>
</gene>
<keyword evidence="3" id="KW-1185">Reference proteome</keyword>
<dbReference type="SUPFAM" id="SSF82185">
    <property type="entry name" value="Histone H3 K4-specific methyltransferase SET7/9 N-terminal domain"/>
    <property type="match status" value="1"/>
</dbReference>
<name>A0AAW1S157_9CHLO</name>
<evidence type="ECO:0000313" key="2">
    <source>
        <dbReference type="EMBL" id="KAK9839694.1"/>
    </source>
</evidence>
<evidence type="ECO:0000256" key="1">
    <source>
        <dbReference type="SAM" id="MobiDB-lite"/>
    </source>
</evidence>